<dbReference type="Gene3D" id="3.30.420.40">
    <property type="match status" value="2"/>
</dbReference>
<feature type="domain" description="ATPase BadF/BadG/BcrA/BcrD type" evidence="1">
    <location>
        <begin position="11"/>
        <end position="295"/>
    </location>
</feature>
<accession>A0A3M8AW48</accession>
<comment type="caution">
    <text evidence="3">The sequence shown here is derived from an EMBL/GenBank/DDBJ whole genome shotgun (WGS) entry which is preliminary data.</text>
</comment>
<proteinExistence type="predicted"/>
<dbReference type="Proteomes" id="UP000317180">
    <property type="component" value="Unassembled WGS sequence"/>
</dbReference>
<dbReference type="Pfam" id="PF01869">
    <property type="entry name" value="BcrAD_BadFG"/>
    <property type="match status" value="1"/>
</dbReference>
<reference evidence="3 4" key="1">
    <citation type="submission" date="2018-10" db="EMBL/GenBank/DDBJ databases">
        <title>Phylogenomics of Brevibacillus.</title>
        <authorList>
            <person name="Dunlap C."/>
        </authorList>
    </citation>
    <scope>NUCLEOTIDE SEQUENCE [LARGE SCALE GENOMIC DNA]</scope>
    <source>
        <strain evidence="3 4">NRRL NRS 1219</strain>
    </source>
</reference>
<dbReference type="GO" id="GO:0016301">
    <property type="term" value="F:kinase activity"/>
    <property type="evidence" value="ECO:0007669"/>
    <property type="project" value="UniProtKB-KW"/>
</dbReference>
<evidence type="ECO:0000259" key="1">
    <source>
        <dbReference type="Pfam" id="PF01869"/>
    </source>
</evidence>
<evidence type="ECO:0000313" key="2">
    <source>
        <dbReference type="EMBL" id="GED25566.1"/>
    </source>
</evidence>
<dbReference type="AlphaFoldDB" id="A0A3M8AW48"/>
<reference evidence="2 5" key="2">
    <citation type="submission" date="2019-06" db="EMBL/GenBank/DDBJ databases">
        <title>Whole genome shotgun sequence of Brevibacillus agri NBRC 15538.</title>
        <authorList>
            <person name="Hosoyama A."/>
            <person name="Uohara A."/>
            <person name="Ohji S."/>
            <person name="Ichikawa N."/>
        </authorList>
    </citation>
    <scope>NUCLEOTIDE SEQUENCE [LARGE SCALE GENOMIC DNA]</scope>
    <source>
        <strain evidence="2 5">NBRC 15538</strain>
    </source>
</reference>
<protein>
    <submittedName>
        <fullName evidence="2">N-acetylmuramic acid/N-acetylglucosamine kinase</fullName>
    </submittedName>
    <submittedName>
        <fullName evidence="3">ROK family protein</fullName>
    </submittedName>
</protein>
<dbReference type="Proteomes" id="UP000276178">
    <property type="component" value="Unassembled WGS sequence"/>
</dbReference>
<dbReference type="PANTHER" id="PTHR43190:SF3">
    <property type="entry name" value="N-ACETYL-D-GLUCOSAMINE KINASE"/>
    <property type="match status" value="1"/>
</dbReference>
<dbReference type="EMBL" id="RHHN01000035">
    <property type="protein sequence ID" value="RNB55352.1"/>
    <property type="molecule type" value="Genomic_DNA"/>
</dbReference>
<dbReference type="InterPro" id="IPR052519">
    <property type="entry name" value="Euk-type_GlcNAc_Kinase"/>
</dbReference>
<dbReference type="EMBL" id="BJOD01000014">
    <property type="protein sequence ID" value="GED25566.1"/>
    <property type="molecule type" value="Genomic_DNA"/>
</dbReference>
<evidence type="ECO:0000313" key="4">
    <source>
        <dbReference type="Proteomes" id="UP000276178"/>
    </source>
</evidence>
<keyword evidence="2" id="KW-0808">Transferase</keyword>
<evidence type="ECO:0000313" key="5">
    <source>
        <dbReference type="Proteomes" id="UP000317180"/>
    </source>
</evidence>
<dbReference type="GeneID" id="82812995"/>
<keyword evidence="2" id="KW-0418">Kinase</keyword>
<sequence length="324" mass="34093">MQLNDGKKWFIGIDGGGTKTKAAICDEQGQVWAIVAGESSNPLSRPWTQVEATLQQLVATACEQAGARAEEVAGLFIGLGGADRPAIREKLHASFAEVWQERLRVDNDAVPALYSGTWGQPGIVLISGTGSIACALTSGGARHRVGGWGYLLGDEGSGYDLGKKAAMAVLRAYDGRGEPTALTGLFLAHYQVASPEELIGVIYGASNPRMRLAGASELVEQAARQQDSLACRLIAEAADDLLELAQACLEKTQEALPVVLAGGLFATDTLVRQRVMDKASFSTVIPDVPPVIGSLAAAITGTGHRLDEKAAEKLRKSGTALEKR</sequence>
<dbReference type="CDD" id="cd24007">
    <property type="entry name" value="ASKHA_NBD_eukNAGK-like"/>
    <property type="match status" value="1"/>
</dbReference>
<dbReference type="InterPro" id="IPR043129">
    <property type="entry name" value="ATPase_NBD"/>
</dbReference>
<dbReference type="OrthoDB" id="9772633at2"/>
<name>A0A3M8AW48_9BACL</name>
<gene>
    <name evidence="2" type="primary">murK_1</name>
    <name evidence="2" type="ORF">BAG01nite_16680</name>
    <name evidence="3" type="ORF">EB820_11490</name>
</gene>
<organism evidence="3 4">
    <name type="scientific">Brevibacillus agri</name>
    <dbReference type="NCBI Taxonomy" id="51101"/>
    <lineage>
        <taxon>Bacteria</taxon>
        <taxon>Bacillati</taxon>
        <taxon>Bacillota</taxon>
        <taxon>Bacilli</taxon>
        <taxon>Bacillales</taxon>
        <taxon>Paenibacillaceae</taxon>
        <taxon>Brevibacillus</taxon>
    </lineage>
</organism>
<dbReference type="RefSeq" id="WP_122952884.1">
    <property type="nucleotide sequence ID" value="NZ_BJOD01000014.1"/>
</dbReference>
<dbReference type="PANTHER" id="PTHR43190">
    <property type="entry name" value="N-ACETYL-D-GLUCOSAMINE KINASE"/>
    <property type="match status" value="1"/>
</dbReference>
<evidence type="ECO:0000313" key="3">
    <source>
        <dbReference type="EMBL" id="RNB55352.1"/>
    </source>
</evidence>
<keyword evidence="5" id="KW-1185">Reference proteome</keyword>
<dbReference type="SUPFAM" id="SSF53067">
    <property type="entry name" value="Actin-like ATPase domain"/>
    <property type="match status" value="2"/>
</dbReference>
<dbReference type="InterPro" id="IPR002731">
    <property type="entry name" value="ATPase_BadF"/>
</dbReference>